<proteinExistence type="predicted"/>
<evidence type="ECO:0000313" key="3">
    <source>
        <dbReference type="Proteomes" id="UP000289738"/>
    </source>
</evidence>
<comment type="caution">
    <text evidence="2">The sequence shown here is derived from an EMBL/GenBank/DDBJ whole genome shotgun (WGS) entry which is preliminary data.</text>
</comment>
<organism evidence="2 3">
    <name type="scientific">Arachis hypogaea</name>
    <name type="common">Peanut</name>
    <dbReference type="NCBI Taxonomy" id="3818"/>
    <lineage>
        <taxon>Eukaryota</taxon>
        <taxon>Viridiplantae</taxon>
        <taxon>Streptophyta</taxon>
        <taxon>Embryophyta</taxon>
        <taxon>Tracheophyta</taxon>
        <taxon>Spermatophyta</taxon>
        <taxon>Magnoliopsida</taxon>
        <taxon>eudicotyledons</taxon>
        <taxon>Gunneridae</taxon>
        <taxon>Pentapetalae</taxon>
        <taxon>rosids</taxon>
        <taxon>fabids</taxon>
        <taxon>Fabales</taxon>
        <taxon>Fabaceae</taxon>
        <taxon>Papilionoideae</taxon>
        <taxon>50 kb inversion clade</taxon>
        <taxon>dalbergioids sensu lato</taxon>
        <taxon>Dalbergieae</taxon>
        <taxon>Pterocarpus clade</taxon>
        <taxon>Arachis</taxon>
    </lineage>
</organism>
<keyword evidence="3" id="KW-1185">Reference proteome</keyword>
<name>A0A444ZT48_ARAHY</name>
<reference evidence="2 3" key="1">
    <citation type="submission" date="2019-01" db="EMBL/GenBank/DDBJ databases">
        <title>Sequencing of cultivated peanut Arachis hypogaea provides insights into genome evolution and oil improvement.</title>
        <authorList>
            <person name="Chen X."/>
        </authorList>
    </citation>
    <scope>NUCLEOTIDE SEQUENCE [LARGE SCALE GENOMIC DNA]</scope>
    <source>
        <strain evidence="3">cv. Fuhuasheng</strain>
        <tissue evidence="2">Leaves</tissue>
    </source>
</reference>
<feature type="region of interest" description="Disordered" evidence="1">
    <location>
        <begin position="34"/>
        <end position="63"/>
    </location>
</feature>
<protein>
    <submittedName>
        <fullName evidence="2">Uncharacterized protein</fullName>
    </submittedName>
</protein>
<evidence type="ECO:0000256" key="1">
    <source>
        <dbReference type="SAM" id="MobiDB-lite"/>
    </source>
</evidence>
<evidence type="ECO:0000313" key="2">
    <source>
        <dbReference type="EMBL" id="RYR17272.1"/>
    </source>
</evidence>
<sequence length="162" mass="18332">MLSRNKGGMASGGIVRIKRIYQQAKPKLVGIHERVKSDNSSQQPASASSSTPEGGKRMPTATNPNAEFWARSLRCHRRKNFLSAPLPTTPTSPFLYGREIGEDEFERLGEETKRRRFRLQRLVCPVTKCSMPPGLRYVPPHRHLCQLSLFRPVQTAEFNGRT</sequence>
<dbReference type="AlphaFoldDB" id="A0A444ZT48"/>
<feature type="compositionally biased region" description="Low complexity" evidence="1">
    <location>
        <begin position="40"/>
        <end position="50"/>
    </location>
</feature>
<gene>
    <name evidence="2" type="ORF">Ahy_B03g062039</name>
</gene>
<dbReference type="Proteomes" id="UP000289738">
    <property type="component" value="Chromosome B03"/>
</dbReference>
<accession>A0A444ZT48</accession>
<dbReference type="EMBL" id="SDMP01000013">
    <property type="protein sequence ID" value="RYR17272.1"/>
    <property type="molecule type" value="Genomic_DNA"/>
</dbReference>